<evidence type="ECO:0000256" key="2">
    <source>
        <dbReference type="RuleBase" id="RU003707"/>
    </source>
</evidence>
<gene>
    <name evidence="3" type="ORF">SmJEL517_g02430</name>
</gene>
<dbReference type="Proteomes" id="UP000319731">
    <property type="component" value="Unassembled WGS sequence"/>
</dbReference>
<dbReference type="GO" id="GO:0003824">
    <property type="term" value="F:catalytic activity"/>
    <property type="evidence" value="ECO:0007669"/>
    <property type="project" value="InterPro"/>
</dbReference>
<accession>A0A507CAS9</accession>
<dbReference type="GO" id="GO:0006635">
    <property type="term" value="P:fatty acid beta-oxidation"/>
    <property type="evidence" value="ECO:0007669"/>
    <property type="project" value="TreeGrafter"/>
</dbReference>
<dbReference type="InterPro" id="IPR029045">
    <property type="entry name" value="ClpP/crotonase-like_dom_sf"/>
</dbReference>
<dbReference type="Pfam" id="PF00378">
    <property type="entry name" value="ECH_1"/>
    <property type="match status" value="1"/>
</dbReference>
<evidence type="ECO:0000313" key="3">
    <source>
        <dbReference type="EMBL" id="TPX35116.1"/>
    </source>
</evidence>
<dbReference type="RefSeq" id="XP_031025701.1">
    <property type="nucleotide sequence ID" value="XM_031168358.1"/>
</dbReference>
<dbReference type="PANTHER" id="PTHR11941">
    <property type="entry name" value="ENOYL-COA HYDRATASE-RELATED"/>
    <property type="match status" value="1"/>
</dbReference>
<dbReference type="InterPro" id="IPR018376">
    <property type="entry name" value="Enoyl-CoA_hyd/isom_CS"/>
</dbReference>
<dbReference type="EMBL" id="QEAO01000010">
    <property type="protein sequence ID" value="TPX35116.1"/>
    <property type="molecule type" value="Genomic_DNA"/>
</dbReference>
<dbReference type="PROSITE" id="PS00166">
    <property type="entry name" value="ENOYL_COA_HYDRATASE"/>
    <property type="match status" value="1"/>
</dbReference>
<comment type="caution">
    <text evidence="3">The sequence shown here is derived from an EMBL/GenBank/DDBJ whole genome shotgun (WGS) entry which is preliminary data.</text>
</comment>
<keyword evidence="4" id="KW-1185">Reference proteome</keyword>
<dbReference type="PANTHER" id="PTHR11941:SF173">
    <property type="entry name" value="3-HYDROXYBUTYRYL-COA DEHYDRATASE-LIKE PROTEIN, MITOCHONDRIAL"/>
    <property type="match status" value="1"/>
</dbReference>
<proteinExistence type="inferred from homology"/>
<protein>
    <recommendedName>
        <fullName evidence="5">Enoyl-CoA hydratase</fullName>
    </recommendedName>
</protein>
<dbReference type="CDD" id="cd06558">
    <property type="entry name" value="crotonase-like"/>
    <property type="match status" value="1"/>
</dbReference>
<dbReference type="STRING" id="1806994.A0A507CAS9"/>
<sequence>MSILRVTSRPLARFAAPCAVSSGRMYSSKADDPVVVEHDEVDGKKTGVIIVKFNRPKILNALTETSGNFFRDLMLELATDNSIRCMVLTGSGRAFSAGGDLAFLRARTRTAPQANAEIMRKFYSRYLTVREVPFPTIAAINGPAVGAGFCLALACDIRMATNEAKMGLNFVRLGLTPGMAGTHTLPIVTNPQVAARMVLTGDLVTGAEAEKLGMILKAVPSDTLLPEALAMARRIATASPVAVRATTKTLRLRIDDGIERALWREADTQAHAYATGDMHEGLDAVEAKRDPVFPDFSETMRK</sequence>
<evidence type="ECO:0000313" key="4">
    <source>
        <dbReference type="Proteomes" id="UP000319731"/>
    </source>
</evidence>
<evidence type="ECO:0008006" key="5">
    <source>
        <dbReference type="Google" id="ProtNLM"/>
    </source>
</evidence>
<dbReference type="AlphaFoldDB" id="A0A507CAS9"/>
<dbReference type="SUPFAM" id="SSF52096">
    <property type="entry name" value="ClpP/crotonase"/>
    <property type="match status" value="1"/>
</dbReference>
<reference evidence="3 4" key="1">
    <citation type="journal article" date="2019" name="Sci. Rep.">
        <title>Comparative genomics of chytrid fungi reveal insights into the obligate biotrophic and pathogenic lifestyle of Synchytrium endobioticum.</title>
        <authorList>
            <person name="van de Vossenberg B.T.L.H."/>
            <person name="Warris S."/>
            <person name="Nguyen H.D.T."/>
            <person name="van Gent-Pelzer M.P.E."/>
            <person name="Joly D.L."/>
            <person name="van de Geest H.C."/>
            <person name="Bonants P.J.M."/>
            <person name="Smith D.S."/>
            <person name="Levesque C.A."/>
            <person name="van der Lee T.A.J."/>
        </authorList>
    </citation>
    <scope>NUCLEOTIDE SEQUENCE [LARGE SCALE GENOMIC DNA]</scope>
    <source>
        <strain evidence="3 4">JEL517</strain>
    </source>
</reference>
<evidence type="ECO:0000256" key="1">
    <source>
        <dbReference type="ARBA" id="ARBA00005254"/>
    </source>
</evidence>
<dbReference type="Gene3D" id="3.90.226.10">
    <property type="entry name" value="2-enoyl-CoA Hydratase, Chain A, domain 1"/>
    <property type="match status" value="1"/>
</dbReference>
<comment type="similarity">
    <text evidence="1 2">Belongs to the enoyl-CoA hydratase/isomerase family.</text>
</comment>
<name>A0A507CAS9_9FUNG</name>
<dbReference type="OrthoDB" id="2139957at2759"/>
<dbReference type="InterPro" id="IPR001753">
    <property type="entry name" value="Enoyl-CoA_hydra/iso"/>
</dbReference>
<dbReference type="GeneID" id="42003655"/>
<organism evidence="3 4">
    <name type="scientific">Synchytrium microbalum</name>
    <dbReference type="NCBI Taxonomy" id="1806994"/>
    <lineage>
        <taxon>Eukaryota</taxon>
        <taxon>Fungi</taxon>
        <taxon>Fungi incertae sedis</taxon>
        <taxon>Chytridiomycota</taxon>
        <taxon>Chytridiomycota incertae sedis</taxon>
        <taxon>Chytridiomycetes</taxon>
        <taxon>Synchytriales</taxon>
        <taxon>Synchytriaceae</taxon>
        <taxon>Synchytrium</taxon>
    </lineage>
</organism>
<dbReference type="GO" id="GO:0005739">
    <property type="term" value="C:mitochondrion"/>
    <property type="evidence" value="ECO:0007669"/>
    <property type="project" value="TreeGrafter"/>
</dbReference>